<gene>
    <name evidence="4" type="ORF">E4P33_11320</name>
</gene>
<comment type="caution">
    <text evidence="4">The sequence shown here is derived from an EMBL/GenBank/DDBJ whole genome shotgun (WGS) entry which is preliminary data.</text>
</comment>
<protein>
    <submittedName>
        <fullName evidence="4">DUF4232 domain-containing protein</fullName>
    </submittedName>
</protein>
<dbReference type="RefSeq" id="WP_039101048.1">
    <property type="nucleotide sequence ID" value="NZ_CABMOG010000008.1"/>
</dbReference>
<accession>A0AAX2SBJ5</accession>
<feature type="compositionally biased region" description="Low complexity" evidence="1">
    <location>
        <begin position="99"/>
        <end position="119"/>
    </location>
</feature>
<dbReference type="InterPro" id="IPR025326">
    <property type="entry name" value="DUF4232"/>
</dbReference>
<proteinExistence type="predicted"/>
<name>A0AAX2SBJ5_KOCRH</name>
<sequence length="245" mass="25343">MASHGSDRHDPPASPADHEDTEARLPQHVYRRRRLVALGVVVLLLLLLVWGVTKGVRAVTGAGDAPDDAPATAQEPATSPQVSADPAQKFADFTPRPSPSGSASPGGSAGPSASSTAAAECQADLSVRASTSKESYAGEEEPVLTMTLENTGEQPCTVNAGTKQMAFVVTSGADTVFDSRHCAAGGEDRKVTLAPGQKETSNLTWNRVRTAEGCPAGQPKALAGYYNLAVSLGETTSEQAAFVLQ</sequence>
<dbReference type="Proteomes" id="UP000298017">
    <property type="component" value="Unassembled WGS sequence"/>
</dbReference>
<dbReference type="EMBL" id="SPNK01000018">
    <property type="protein sequence ID" value="TFH98876.1"/>
    <property type="molecule type" value="Genomic_DNA"/>
</dbReference>
<dbReference type="GeneID" id="93231675"/>
<dbReference type="AlphaFoldDB" id="A0AAX2SBJ5"/>
<keyword evidence="2" id="KW-0812">Transmembrane</keyword>
<feature type="compositionally biased region" description="Low complexity" evidence="1">
    <location>
        <begin position="63"/>
        <end position="78"/>
    </location>
</feature>
<organism evidence="4 5">
    <name type="scientific">Kocuria rhizophila</name>
    <dbReference type="NCBI Taxonomy" id="72000"/>
    <lineage>
        <taxon>Bacteria</taxon>
        <taxon>Bacillati</taxon>
        <taxon>Actinomycetota</taxon>
        <taxon>Actinomycetes</taxon>
        <taxon>Micrococcales</taxon>
        <taxon>Micrococcaceae</taxon>
        <taxon>Kocuria</taxon>
    </lineage>
</organism>
<feature type="domain" description="DUF4232" evidence="3">
    <location>
        <begin position="123"/>
        <end position="222"/>
    </location>
</feature>
<keyword evidence="2" id="KW-1133">Transmembrane helix</keyword>
<keyword evidence="2" id="KW-0472">Membrane</keyword>
<feature type="region of interest" description="Disordered" evidence="1">
    <location>
        <begin position="63"/>
        <end position="121"/>
    </location>
</feature>
<evidence type="ECO:0000256" key="2">
    <source>
        <dbReference type="SAM" id="Phobius"/>
    </source>
</evidence>
<feature type="transmembrane region" description="Helical" evidence="2">
    <location>
        <begin position="35"/>
        <end position="52"/>
    </location>
</feature>
<keyword evidence="5" id="KW-1185">Reference proteome</keyword>
<reference evidence="4 5" key="1">
    <citation type="submission" date="2019-03" db="EMBL/GenBank/DDBJ databases">
        <title>Genome Sequencing and Assembly of Various Microbes Isolated from Alder Root Nodule.</title>
        <authorList>
            <person name="Swanson E."/>
            <person name="Sevigny J.L."/>
            <person name="Pesce C."/>
            <person name="Davis I."/>
            <person name="Kleiner V."/>
            <person name="Tisa L."/>
        </authorList>
    </citation>
    <scope>NUCLEOTIDE SEQUENCE [LARGE SCALE GENOMIC DNA]</scope>
    <source>
        <strain evidence="4 5">4R-31</strain>
    </source>
</reference>
<evidence type="ECO:0000313" key="4">
    <source>
        <dbReference type="EMBL" id="TFH98876.1"/>
    </source>
</evidence>
<dbReference type="Pfam" id="PF14016">
    <property type="entry name" value="DUF4232"/>
    <property type="match status" value="1"/>
</dbReference>
<feature type="region of interest" description="Disordered" evidence="1">
    <location>
        <begin position="1"/>
        <end position="23"/>
    </location>
</feature>
<evidence type="ECO:0000259" key="3">
    <source>
        <dbReference type="Pfam" id="PF14016"/>
    </source>
</evidence>
<evidence type="ECO:0000313" key="5">
    <source>
        <dbReference type="Proteomes" id="UP000298017"/>
    </source>
</evidence>
<evidence type="ECO:0000256" key="1">
    <source>
        <dbReference type="SAM" id="MobiDB-lite"/>
    </source>
</evidence>